<evidence type="ECO:0000313" key="2">
    <source>
        <dbReference type="EMBL" id="GEO10827.1"/>
    </source>
</evidence>
<comment type="caution">
    <text evidence="2">The sequence shown here is derived from an EMBL/GenBank/DDBJ whole genome shotgun (WGS) entry which is preliminary data.</text>
</comment>
<proteinExistence type="predicted"/>
<keyword evidence="3" id="KW-1185">Reference proteome</keyword>
<dbReference type="AlphaFoldDB" id="A0A512BG61"/>
<gene>
    <name evidence="2" type="ORF">SAE01_33230</name>
</gene>
<reference evidence="2 3" key="1">
    <citation type="submission" date="2019-07" db="EMBL/GenBank/DDBJ databases">
        <title>Whole genome shotgun sequence of Segetibacter aerophilus NBRC 106135.</title>
        <authorList>
            <person name="Hosoyama A."/>
            <person name="Uohara A."/>
            <person name="Ohji S."/>
            <person name="Ichikawa N."/>
        </authorList>
    </citation>
    <scope>NUCLEOTIDE SEQUENCE [LARGE SCALE GENOMIC DNA]</scope>
    <source>
        <strain evidence="2 3">NBRC 106135</strain>
    </source>
</reference>
<feature type="region of interest" description="Disordered" evidence="1">
    <location>
        <begin position="37"/>
        <end position="56"/>
    </location>
</feature>
<evidence type="ECO:0000313" key="3">
    <source>
        <dbReference type="Proteomes" id="UP000321513"/>
    </source>
</evidence>
<sequence>MYIFDIKNLEEVKISFSSKRLNNIVVETQQIIYSRQYSNPRPGRNVQQEIYKEEPE</sequence>
<dbReference type="EMBL" id="BJYT01000013">
    <property type="protein sequence ID" value="GEO10827.1"/>
    <property type="molecule type" value="Genomic_DNA"/>
</dbReference>
<dbReference type="Proteomes" id="UP000321513">
    <property type="component" value="Unassembled WGS sequence"/>
</dbReference>
<evidence type="ECO:0000256" key="1">
    <source>
        <dbReference type="SAM" id="MobiDB-lite"/>
    </source>
</evidence>
<protein>
    <submittedName>
        <fullName evidence="2">Uncharacterized protein</fullName>
    </submittedName>
</protein>
<accession>A0A512BG61</accession>
<organism evidence="2 3">
    <name type="scientific">Segetibacter aerophilus</name>
    <dbReference type="NCBI Taxonomy" id="670293"/>
    <lineage>
        <taxon>Bacteria</taxon>
        <taxon>Pseudomonadati</taxon>
        <taxon>Bacteroidota</taxon>
        <taxon>Chitinophagia</taxon>
        <taxon>Chitinophagales</taxon>
        <taxon>Chitinophagaceae</taxon>
        <taxon>Segetibacter</taxon>
    </lineage>
</organism>
<name>A0A512BG61_9BACT</name>